<evidence type="ECO:0000256" key="5">
    <source>
        <dbReference type="ARBA" id="ARBA00022670"/>
    </source>
</evidence>
<evidence type="ECO:0000256" key="1">
    <source>
        <dbReference type="ARBA" id="ARBA00001424"/>
    </source>
</evidence>
<evidence type="ECO:0000256" key="7">
    <source>
        <dbReference type="ARBA" id="ARBA00022801"/>
    </source>
</evidence>
<dbReference type="InterPro" id="IPR036005">
    <property type="entry name" value="Creatinase/aminopeptidase-like"/>
</dbReference>
<dbReference type="PROSITE" id="PS00491">
    <property type="entry name" value="PROLINE_PEPTIDASE"/>
    <property type="match status" value="1"/>
</dbReference>
<evidence type="ECO:0000256" key="3">
    <source>
        <dbReference type="ARBA" id="ARBA00008766"/>
    </source>
</evidence>
<dbReference type="PANTHER" id="PTHR43226:SF4">
    <property type="entry name" value="XAA-PRO AMINOPEPTIDASE 3"/>
    <property type="match status" value="1"/>
</dbReference>
<accession>A0ABY4FAP0</accession>
<keyword evidence="9" id="KW-0464">Manganese</keyword>
<reference evidence="12 13" key="1">
    <citation type="submission" date="2022-04" db="EMBL/GenBank/DDBJ databases">
        <title>Hymenobacter sp. isolated from the air.</title>
        <authorList>
            <person name="Won M."/>
            <person name="Lee C.-M."/>
            <person name="Woen H.-Y."/>
            <person name="Kwon S.-W."/>
        </authorList>
    </citation>
    <scope>NUCLEOTIDE SEQUENCE [LARGE SCALE GENOMIC DNA]</scope>
    <source>
        <strain evidence="13">5116 S-27</strain>
    </source>
</reference>
<dbReference type="SUPFAM" id="SSF53092">
    <property type="entry name" value="Creatinase/prolidase N-terminal domain"/>
    <property type="match status" value="1"/>
</dbReference>
<feature type="domain" description="Aminopeptidase P N-terminal" evidence="11">
    <location>
        <begin position="6"/>
        <end position="141"/>
    </location>
</feature>
<keyword evidence="7" id="KW-0378">Hydrolase</keyword>
<keyword evidence="12" id="KW-0031">Aminopeptidase</keyword>
<evidence type="ECO:0000256" key="4">
    <source>
        <dbReference type="ARBA" id="ARBA00012574"/>
    </source>
</evidence>
<dbReference type="Gene3D" id="3.90.230.10">
    <property type="entry name" value="Creatinase/methionine aminopeptidase superfamily"/>
    <property type="match status" value="1"/>
</dbReference>
<dbReference type="InterPro" id="IPR007865">
    <property type="entry name" value="Aminopep_P_N"/>
</dbReference>
<proteinExistence type="inferred from homology"/>
<dbReference type="Pfam" id="PF00557">
    <property type="entry name" value="Peptidase_M24"/>
    <property type="match status" value="1"/>
</dbReference>
<dbReference type="PANTHER" id="PTHR43226">
    <property type="entry name" value="XAA-PRO AMINOPEPTIDASE 3"/>
    <property type="match status" value="1"/>
</dbReference>
<organism evidence="12 13">
    <name type="scientific">Hymenobacter cellulosivorans</name>
    <dbReference type="NCBI Taxonomy" id="2932249"/>
    <lineage>
        <taxon>Bacteria</taxon>
        <taxon>Pseudomonadati</taxon>
        <taxon>Bacteroidota</taxon>
        <taxon>Cytophagia</taxon>
        <taxon>Cytophagales</taxon>
        <taxon>Hymenobacteraceae</taxon>
        <taxon>Hymenobacter</taxon>
    </lineage>
</organism>
<dbReference type="EC" id="3.4.11.9" evidence="4"/>
<evidence type="ECO:0000256" key="2">
    <source>
        <dbReference type="ARBA" id="ARBA00001936"/>
    </source>
</evidence>
<dbReference type="Proteomes" id="UP000831785">
    <property type="component" value="Chromosome"/>
</dbReference>
<name>A0ABY4FAP0_9BACT</name>
<dbReference type="CDD" id="cd01087">
    <property type="entry name" value="Prolidase"/>
    <property type="match status" value="1"/>
</dbReference>
<dbReference type="RefSeq" id="WP_244717591.1">
    <property type="nucleotide sequence ID" value="NZ_CP095049.1"/>
</dbReference>
<evidence type="ECO:0000259" key="11">
    <source>
        <dbReference type="SMART" id="SM01011"/>
    </source>
</evidence>
<keyword evidence="13" id="KW-1185">Reference proteome</keyword>
<evidence type="ECO:0000313" key="13">
    <source>
        <dbReference type="Proteomes" id="UP000831785"/>
    </source>
</evidence>
<protein>
    <recommendedName>
        <fullName evidence="4">Xaa-Pro aminopeptidase</fullName>
        <ecNumber evidence="4">3.4.11.9</ecNumber>
    </recommendedName>
</protein>
<dbReference type="SMART" id="SM01011">
    <property type="entry name" value="AMP_N"/>
    <property type="match status" value="1"/>
</dbReference>
<dbReference type="InterPro" id="IPR029149">
    <property type="entry name" value="Creatin/AminoP/Spt16_N"/>
</dbReference>
<evidence type="ECO:0000313" key="12">
    <source>
        <dbReference type="EMBL" id="UOQ52994.1"/>
    </source>
</evidence>
<keyword evidence="8" id="KW-0482">Metalloprotease</keyword>
<comment type="similarity">
    <text evidence="3 10">Belongs to the peptidase M24B family.</text>
</comment>
<dbReference type="EMBL" id="CP095049">
    <property type="protein sequence ID" value="UOQ52994.1"/>
    <property type="molecule type" value="Genomic_DNA"/>
</dbReference>
<comment type="cofactor">
    <cofactor evidence="2">
        <name>Mn(2+)</name>
        <dbReference type="ChEBI" id="CHEBI:29035"/>
    </cofactor>
</comment>
<dbReference type="Pfam" id="PF05195">
    <property type="entry name" value="AMP_N"/>
    <property type="match status" value="1"/>
</dbReference>
<keyword evidence="6 10" id="KW-0479">Metal-binding</keyword>
<dbReference type="InterPro" id="IPR052433">
    <property type="entry name" value="X-Pro_dipept-like"/>
</dbReference>
<evidence type="ECO:0000256" key="8">
    <source>
        <dbReference type="ARBA" id="ARBA00023049"/>
    </source>
</evidence>
<evidence type="ECO:0000256" key="9">
    <source>
        <dbReference type="ARBA" id="ARBA00023211"/>
    </source>
</evidence>
<dbReference type="SUPFAM" id="SSF55920">
    <property type="entry name" value="Creatinase/aminopeptidase"/>
    <property type="match status" value="1"/>
</dbReference>
<dbReference type="InterPro" id="IPR000994">
    <property type="entry name" value="Pept_M24"/>
</dbReference>
<dbReference type="InterPro" id="IPR001131">
    <property type="entry name" value="Peptidase_M24B_aminopep-P_CS"/>
</dbReference>
<gene>
    <name evidence="12" type="ORF">MUN80_25055</name>
</gene>
<dbReference type="GO" id="GO:0004177">
    <property type="term" value="F:aminopeptidase activity"/>
    <property type="evidence" value="ECO:0007669"/>
    <property type="project" value="UniProtKB-KW"/>
</dbReference>
<evidence type="ECO:0000256" key="10">
    <source>
        <dbReference type="RuleBase" id="RU000590"/>
    </source>
</evidence>
<comment type="catalytic activity">
    <reaction evidence="1">
        <text>Release of any N-terminal amino acid, including proline, that is linked to proline, even from a dipeptide or tripeptide.</text>
        <dbReference type="EC" id="3.4.11.9"/>
    </reaction>
</comment>
<dbReference type="Gene3D" id="3.40.350.10">
    <property type="entry name" value="Creatinase/prolidase N-terminal domain"/>
    <property type="match status" value="1"/>
</dbReference>
<keyword evidence="5" id="KW-0645">Protease</keyword>
<sequence>MRYGPIDPQLFIQNRRNFVQQLPQASLAIFHSNDVMPTNADGTMAFRQNNDLFYLSGVDQEESILVIFPDAKLPQYREILFLKETSEHILVWEGYKLTKDDARAQSGVRTIMWLDSFETVLPALMNEAENVYLNSNEHIRAVVEVETRDARLGTKLRAQYPLHQYRRVAPIMHQLRAIKSEEEIRLMREAADITEKAFRRLLGFVQPGVWEYEIEAEILHEFVRNRSRGPAYGSIIASGANACILHYVSNDRECNDGDVLLMDFGAEFANYAADLSRSIPVNGTFTKRQRDVYEAVLRVMKHATSRLVAGNNIEDYHAEVGRTMEQELIKLDLLNENDVKNQDPAAPLYKKYFMHGTSHYLGLDVHDVGAKYRVFEPGMVYTCEPGIYIREEGLGIRLENDILITKTGNEDLMKNIPLEADDIERLMREARR</sequence>
<evidence type="ECO:0000256" key="6">
    <source>
        <dbReference type="ARBA" id="ARBA00022723"/>
    </source>
</evidence>